<dbReference type="EMBL" id="CAJHNH020006668">
    <property type="protein sequence ID" value="CAG5133993.1"/>
    <property type="molecule type" value="Genomic_DNA"/>
</dbReference>
<gene>
    <name evidence="6" type="ORF">CUNI_LOCUS19551</name>
</gene>
<organism evidence="6 7">
    <name type="scientific">Candidula unifasciata</name>
    <dbReference type="NCBI Taxonomy" id="100452"/>
    <lineage>
        <taxon>Eukaryota</taxon>
        <taxon>Metazoa</taxon>
        <taxon>Spiralia</taxon>
        <taxon>Lophotrochozoa</taxon>
        <taxon>Mollusca</taxon>
        <taxon>Gastropoda</taxon>
        <taxon>Heterobranchia</taxon>
        <taxon>Euthyneura</taxon>
        <taxon>Panpulmonata</taxon>
        <taxon>Eupulmonata</taxon>
        <taxon>Stylommatophora</taxon>
        <taxon>Helicina</taxon>
        <taxon>Helicoidea</taxon>
        <taxon>Geomitridae</taxon>
        <taxon>Candidula</taxon>
    </lineage>
</organism>
<dbReference type="OrthoDB" id="5627at2759"/>
<keyword evidence="7" id="KW-1185">Reference proteome</keyword>
<dbReference type="GO" id="GO:0005681">
    <property type="term" value="C:spliceosomal complex"/>
    <property type="evidence" value="ECO:0007669"/>
    <property type="project" value="TreeGrafter"/>
</dbReference>
<comment type="subcellular location">
    <subcellularLocation>
        <location evidence="1">Nucleus</location>
    </subcellularLocation>
</comment>
<reference evidence="6" key="1">
    <citation type="submission" date="2021-04" db="EMBL/GenBank/DDBJ databases">
        <authorList>
            <consortium name="Molecular Ecology Group"/>
        </authorList>
    </citation>
    <scope>NUCLEOTIDE SEQUENCE</scope>
</reference>
<comment type="caution">
    <text evidence="6">The sequence shown here is derived from an EMBL/GenBank/DDBJ whole genome shotgun (WGS) entry which is preliminary data.</text>
</comment>
<feature type="compositionally biased region" description="Basic and acidic residues" evidence="5">
    <location>
        <begin position="296"/>
        <end position="311"/>
    </location>
</feature>
<comment type="similarity">
    <text evidence="2">Belongs to the TLS1 family.</text>
</comment>
<dbReference type="Pfam" id="PF07052">
    <property type="entry name" value="Hep_59"/>
    <property type="match status" value="1"/>
</dbReference>
<evidence type="ECO:0000256" key="4">
    <source>
        <dbReference type="SAM" id="Coils"/>
    </source>
</evidence>
<evidence type="ECO:0000256" key="1">
    <source>
        <dbReference type="ARBA" id="ARBA00004123"/>
    </source>
</evidence>
<feature type="region of interest" description="Disordered" evidence="5">
    <location>
        <begin position="251"/>
        <end position="317"/>
    </location>
</feature>
<dbReference type="PANTHER" id="PTHR13486">
    <property type="entry name" value="TELOMERE LENGTH AND SILENCING PROTEIN 1 TLS1 FAMILY MEMBER"/>
    <property type="match status" value="1"/>
</dbReference>
<dbReference type="Proteomes" id="UP000678393">
    <property type="component" value="Unassembled WGS sequence"/>
</dbReference>
<evidence type="ECO:0000313" key="7">
    <source>
        <dbReference type="Proteomes" id="UP000678393"/>
    </source>
</evidence>
<keyword evidence="3" id="KW-0539">Nucleus</keyword>
<dbReference type="AlphaFoldDB" id="A0A8S3ZWI5"/>
<keyword evidence="4" id="KW-0175">Coiled coil</keyword>
<evidence type="ECO:0000256" key="3">
    <source>
        <dbReference type="ARBA" id="ARBA00023242"/>
    </source>
</evidence>
<protein>
    <recommendedName>
        <fullName evidence="8">Hepatocellular carcinoma-associated antigen 59</fullName>
    </recommendedName>
</protein>
<feature type="coiled-coil region" evidence="4">
    <location>
        <begin position="201"/>
        <end position="228"/>
    </location>
</feature>
<proteinExistence type="inferred from homology"/>
<evidence type="ECO:0000313" key="6">
    <source>
        <dbReference type="EMBL" id="CAG5133993.1"/>
    </source>
</evidence>
<dbReference type="PANTHER" id="PTHR13486:SF2">
    <property type="entry name" value="SPLICING FACTOR C9ORF78"/>
    <property type="match status" value="1"/>
</dbReference>
<accession>A0A8S3ZWI5</accession>
<evidence type="ECO:0000256" key="5">
    <source>
        <dbReference type="SAM" id="MobiDB-lite"/>
    </source>
</evidence>
<evidence type="ECO:0008006" key="8">
    <source>
        <dbReference type="Google" id="ProtNLM"/>
    </source>
</evidence>
<name>A0A8S3ZWI5_9EUPU</name>
<dbReference type="InterPro" id="IPR010756">
    <property type="entry name" value="Tls1-like"/>
</dbReference>
<evidence type="ECO:0000256" key="2">
    <source>
        <dbReference type="ARBA" id="ARBA00007643"/>
    </source>
</evidence>
<dbReference type="GO" id="GO:0000398">
    <property type="term" value="P:mRNA splicing, via spliceosome"/>
    <property type="evidence" value="ECO:0007669"/>
    <property type="project" value="TreeGrafter"/>
</dbReference>
<sequence length="317" mass="36286">MKMFTHFNVSIQTKNNKMESGGVKRRRNIREKGKSSDSSDGSDNDEETREKLEALRTLQKMRSRQHGVSAAGLALGKKIAKTEEVSDADPFKMNTGGIVDMKALKKKPLKGEAAEAIGTAFAAETNRRDEDAEMLKYVEEELARRKGHHKEEEGHIDKQKTQADSLYDLPEHLKKYSSEKKSEDMLSNQMLSGIPEIDLGIEAKIRNIEQTEEAKQKLLDERKRQRENMPSDFVPTNVAVNFVQHNRFNIDDNKPKQVKKVELPKPEPLRVGDIDKDAVEPETDDNTSDKKKKKKTTGEKATDDFHFEKFKKQMRRF</sequence>
<feature type="compositionally biased region" description="Basic and acidic residues" evidence="5">
    <location>
        <begin position="251"/>
        <end position="279"/>
    </location>
</feature>
<feature type="region of interest" description="Disordered" evidence="5">
    <location>
        <begin position="1"/>
        <end position="51"/>
    </location>
</feature>